<proteinExistence type="predicted"/>
<protein>
    <submittedName>
        <fullName evidence="2">Trypco2 family protein</fullName>
    </submittedName>
</protein>
<feature type="domain" description="Trypsin-co-occurring" evidence="1">
    <location>
        <begin position="5"/>
        <end position="82"/>
    </location>
</feature>
<dbReference type="Pfam" id="PF19631">
    <property type="entry name" value="Trypco2"/>
    <property type="match status" value="1"/>
</dbReference>
<name>A0ABZ0LTS6_9ACTN</name>
<evidence type="ECO:0000313" key="3">
    <source>
        <dbReference type="Proteomes" id="UP001301731"/>
    </source>
</evidence>
<dbReference type="RefSeq" id="WP_318104292.1">
    <property type="nucleotide sequence ID" value="NZ_CP137573.1"/>
</dbReference>
<gene>
    <name evidence="2" type="ORF">R2D22_16455</name>
</gene>
<accession>A0ABZ0LTS6</accession>
<organism evidence="2 3">
    <name type="scientific">Streptomyces solicathayae</name>
    <dbReference type="NCBI Taxonomy" id="3081768"/>
    <lineage>
        <taxon>Bacteria</taxon>
        <taxon>Bacillati</taxon>
        <taxon>Actinomycetota</taxon>
        <taxon>Actinomycetes</taxon>
        <taxon>Kitasatosporales</taxon>
        <taxon>Streptomycetaceae</taxon>
        <taxon>Streptomyces</taxon>
    </lineage>
</organism>
<evidence type="ECO:0000259" key="1">
    <source>
        <dbReference type="Pfam" id="PF19631"/>
    </source>
</evidence>
<dbReference type="EMBL" id="CP137573">
    <property type="protein sequence ID" value="WOX22902.1"/>
    <property type="molecule type" value="Genomic_DNA"/>
</dbReference>
<dbReference type="Proteomes" id="UP001301731">
    <property type="component" value="Chromosome"/>
</dbReference>
<sequence>MTTDIELADAIESVRDQLVEAASRATGRAVAFEVGDIEMEFTIELRKEVKGGGKVKAWVVEAGADATRARGETHRVSFTLKPRNAATGGAWLVGNDDAADVSGFGGGHEPR</sequence>
<evidence type="ECO:0000313" key="2">
    <source>
        <dbReference type="EMBL" id="WOX22902.1"/>
    </source>
</evidence>
<dbReference type="InterPro" id="IPR045608">
    <property type="entry name" value="Trypco2"/>
</dbReference>
<reference evidence="2 3" key="1">
    <citation type="submission" date="2023-10" db="EMBL/GenBank/DDBJ databases">
        <title>The genome sequence of Streptomyces sp. HUAS YS2.</title>
        <authorList>
            <person name="Mo P."/>
        </authorList>
    </citation>
    <scope>NUCLEOTIDE SEQUENCE [LARGE SCALE GENOMIC DNA]</scope>
    <source>
        <strain evidence="2 3">HUAS YS2</strain>
    </source>
</reference>
<keyword evidence="3" id="KW-1185">Reference proteome</keyword>